<dbReference type="PANTHER" id="PTHR40043">
    <property type="entry name" value="UPF0719 INNER MEMBRANE PROTEIN YJFL"/>
    <property type="match status" value="1"/>
</dbReference>
<accession>A0A3B0YYK6</accession>
<protein>
    <recommendedName>
        <fullName evidence="8">DUF350 domain-containing protein</fullName>
    </recommendedName>
</protein>
<evidence type="ECO:0008006" key="8">
    <source>
        <dbReference type="Google" id="ProtNLM"/>
    </source>
</evidence>
<evidence type="ECO:0000256" key="1">
    <source>
        <dbReference type="ARBA" id="ARBA00004651"/>
    </source>
</evidence>
<dbReference type="GO" id="GO:0005886">
    <property type="term" value="C:plasma membrane"/>
    <property type="evidence" value="ECO:0007669"/>
    <property type="project" value="UniProtKB-SubCell"/>
</dbReference>
<feature type="transmembrane region" description="Helical" evidence="6">
    <location>
        <begin position="14"/>
        <end position="40"/>
    </location>
</feature>
<evidence type="ECO:0000256" key="3">
    <source>
        <dbReference type="ARBA" id="ARBA00022692"/>
    </source>
</evidence>
<organism evidence="7">
    <name type="scientific">hydrothermal vent metagenome</name>
    <dbReference type="NCBI Taxonomy" id="652676"/>
    <lineage>
        <taxon>unclassified sequences</taxon>
        <taxon>metagenomes</taxon>
        <taxon>ecological metagenomes</taxon>
    </lineage>
</organism>
<comment type="subcellular location">
    <subcellularLocation>
        <location evidence="1">Cell membrane</location>
        <topology evidence="1">Multi-pass membrane protein</topology>
    </subcellularLocation>
</comment>
<dbReference type="InterPro" id="IPR007140">
    <property type="entry name" value="DUF350"/>
</dbReference>
<dbReference type="EMBL" id="UOFQ01000035">
    <property type="protein sequence ID" value="VAW86148.1"/>
    <property type="molecule type" value="Genomic_DNA"/>
</dbReference>
<feature type="transmembrane region" description="Helical" evidence="6">
    <location>
        <begin position="46"/>
        <end position="67"/>
    </location>
</feature>
<proteinExistence type="predicted"/>
<name>A0A3B0YYK6_9ZZZZ</name>
<dbReference type="Pfam" id="PF03994">
    <property type="entry name" value="DUF350"/>
    <property type="match status" value="1"/>
</dbReference>
<evidence type="ECO:0000256" key="4">
    <source>
        <dbReference type="ARBA" id="ARBA00022989"/>
    </source>
</evidence>
<evidence type="ECO:0000256" key="5">
    <source>
        <dbReference type="ARBA" id="ARBA00023136"/>
    </source>
</evidence>
<keyword evidence="4 6" id="KW-1133">Transmembrane helix</keyword>
<reference evidence="7" key="1">
    <citation type="submission" date="2018-06" db="EMBL/GenBank/DDBJ databases">
        <authorList>
            <person name="Zhirakovskaya E."/>
        </authorList>
    </citation>
    <scope>NUCLEOTIDE SEQUENCE</scope>
</reference>
<evidence type="ECO:0000256" key="6">
    <source>
        <dbReference type="SAM" id="Phobius"/>
    </source>
</evidence>
<keyword evidence="3 6" id="KW-0812">Transmembrane</keyword>
<keyword evidence="5 6" id="KW-0472">Membrane</keyword>
<evidence type="ECO:0000313" key="7">
    <source>
        <dbReference type="EMBL" id="VAW86148.1"/>
    </source>
</evidence>
<dbReference type="PANTHER" id="PTHR40043:SF1">
    <property type="entry name" value="UPF0719 INNER MEMBRANE PROTEIN YJFL"/>
    <property type="match status" value="1"/>
</dbReference>
<evidence type="ECO:0000256" key="2">
    <source>
        <dbReference type="ARBA" id="ARBA00022475"/>
    </source>
</evidence>
<feature type="transmembrane region" description="Helical" evidence="6">
    <location>
        <begin position="79"/>
        <end position="98"/>
    </location>
</feature>
<feature type="non-terminal residue" evidence="7">
    <location>
        <position position="1"/>
    </location>
</feature>
<keyword evidence="2" id="KW-1003">Cell membrane</keyword>
<sequence>LTPHKEWALIKDNVPAAAIAFSGSMLGFVIALASAMANSINLVDCWLWGMIALIVQLGTFFSVRLFMPRISERLENNELAAGIWLAAASLCAGILNAASLTY</sequence>
<gene>
    <name evidence="7" type="ORF">MNBD_GAMMA17-112</name>
</gene>
<dbReference type="AlphaFoldDB" id="A0A3B0YYK6"/>